<proteinExistence type="predicted"/>
<dbReference type="Proteomes" id="UP001556631">
    <property type="component" value="Unassembled WGS sequence"/>
</dbReference>
<comment type="caution">
    <text evidence="1">The sequence shown here is derived from an EMBL/GenBank/DDBJ whole genome shotgun (WGS) entry which is preliminary data.</text>
</comment>
<evidence type="ECO:0000313" key="2">
    <source>
        <dbReference type="Proteomes" id="UP001556631"/>
    </source>
</evidence>
<organism evidence="1 2">
    <name type="scientific">Nocardioides eburneus</name>
    <dbReference type="NCBI Taxonomy" id="3231482"/>
    <lineage>
        <taxon>Bacteria</taxon>
        <taxon>Bacillati</taxon>
        <taxon>Actinomycetota</taxon>
        <taxon>Actinomycetes</taxon>
        <taxon>Propionibacteriales</taxon>
        <taxon>Nocardioidaceae</taxon>
        <taxon>Nocardioides</taxon>
    </lineage>
</organism>
<protein>
    <submittedName>
        <fullName evidence="1">Uncharacterized protein</fullName>
    </submittedName>
</protein>
<evidence type="ECO:0000313" key="1">
    <source>
        <dbReference type="EMBL" id="MEX0426955.1"/>
    </source>
</evidence>
<accession>A0ABV3SY84</accession>
<gene>
    <name evidence="1" type="ORF">AB3X52_04920</name>
</gene>
<reference evidence="1 2" key="1">
    <citation type="submission" date="2024-07" db="EMBL/GenBank/DDBJ databases">
        <authorList>
            <person name="Lee S."/>
            <person name="Kang M."/>
        </authorList>
    </citation>
    <scope>NUCLEOTIDE SEQUENCE [LARGE SCALE GENOMIC DNA]</scope>
    <source>
        <strain evidence="1 2">DS6</strain>
    </source>
</reference>
<sequence length="103" mass="11258">MGEVQIDYPKMKVVAGELDDDRSALAKAKKISTPDTGVPLDGLDHGTFALEDVVSSDVGSLVSWLRHRHHDIQKVIDDLSGADDLAVSKVKTLYHNLRTGFDD</sequence>
<name>A0ABV3SY84_9ACTN</name>
<keyword evidence="2" id="KW-1185">Reference proteome</keyword>
<dbReference type="EMBL" id="JBFPJR010000006">
    <property type="protein sequence ID" value="MEX0426955.1"/>
    <property type="molecule type" value="Genomic_DNA"/>
</dbReference>
<dbReference type="RefSeq" id="WP_367991875.1">
    <property type="nucleotide sequence ID" value="NZ_JBFPJR010000006.1"/>
</dbReference>